<dbReference type="SUPFAM" id="SSF46894">
    <property type="entry name" value="C-terminal effector domain of the bipartite response regulators"/>
    <property type="match status" value="1"/>
</dbReference>
<dbReference type="GO" id="GO:0016829">
    <property type="term" value="F:lyase activity"/>
    <property type="evidence" value="ECO:0007669"/>
    <property type="project" value="UniProtKB-KW"/>
</dbReference>
<dbReference type="AlphaFoldDB" id="C9Y6H6"/>
<name>C9Y6H6_CURXX</name>
<dbReference type="SMART" id="SM00028">
    <property type="entry name" value="TPR"/>
    <property type="match status" value="2"/>
</dbReference>
<feature type="domain" description="OmpR/PhoB-type" evidence="4">
    <location>
        <begin position="12"/>
        <end position="105"/>
    </location>
</feature>
<keyword evidence="1 3" id="KW-0238">DNA-binding</keyword>
<dbReference type="InterPro" id="IPR016032">
    <property type="entry name" value="Sig_transdc_resp-reg_C-effctor"/>
</dbReference>
<keyword evidence="5" id="KW-0456">Lyase</keyword>
<dbReference type="InterPro" id="IPR011990">
    <property type="entry name" value="TPR-like_helical_dom_sf"/>
</dbReference>
<dbReference type="GO" id="GO:0006355">
    <property type="term" value="P:regulation of DNA-templated transcription"/>
    <property type="evidence" value="ECO:0007669"/>
    <property type="project" value="InterPro"/>
</dbReference>
<dbReference type="InterPro" id="IPR036388">
    <property type="entry name" value="WH-like_DNA-bd_sf"/>
</dbReference>
<dbReference type="Pfam" id="PF00486">
    <property type="entry name" value="Trans_reg_C"/>
    <property type="match status" value="1"/>
</dbReference>
<organism evidence="5">
    <name type="scientific">Curvibacter symbiont subsp. Hydra magnipapillata</name>
    <dbReference type="NCBI Taxonomy" id="667019"/>
    <lineage>
        <taxon>Bacteria</taxon>
        <taxon>Pseudomonadati</taxon>
        <taxon>Pseudomonadota</taxon>
        <taxon>Betaproteobacteria</taxon>
        <taxon>Burkholderiales</taxon>
        <taxon>Comamonadaceae</taxon>
        <taxon>Curvibacter</taxon>
    </lineage>
</organism>
<dbReference type="Gene3D" id="1.25.40.10">
    <property type="entry name" value="Tetratricopeptide repeat domain"/>
    <property type="match status" value="1"/>
</dbReference>
<evidence type="ECO:0000313" key="5">
    <source>
        <dbReference type="EMBL" id="CBA26465.1"/>
    </source>
</evidence>
<dbReference type="Gene3D" id="3.40.50.10070">
    <property type="entry name" value="TolB, N-terminal domain"/>
    <property type="match status" value="1"/>
</dbReference>
<dbReference type="InterPro" id="IPR001867">
    <property type="entry name" value="OmpR/PhoB-type_DNA-bd"/>
</dbReference>
<evidence type="ECO:0000256" key="3">
    <source>
        <dbReference type="PROSITE-ProRule" id="PRU01091"/>
    </source>
</evidence>
<dbReference type="InterPro" id="IPR019734">
    <property type="entry name" value="TPR_rpt"/>
</dbReference>
<dbReference type="CDD" id="cd00383">
    <property type="entry name" value="trans_reg_C"/>
    <property type="match status" value="1"/>
</dbReference>
<feature type="repeat" description="TPR" evidence="2">
    <location>
        <begin position="392"/>
        <end position="425"/>
    </location>
</feature>
<dbReference type="Gene3D" id="1.10.10.10">
    <property type="entry name" value="Winged helix-like DNA-binding domain superfamily/Winged helix DNA-binding domain"/>
    <property type="match status" value="1"/>
</dbReference>
<protein>
    <recommendedName>
        <fullName evidence="4">OmpR/PhoB-type domain-containing protein</fullName>
    </recommendedName>
</protein>
<reference evidence="5" key="1">
    <citation type="journal article" date="2010" name="Nature">
        <title>The Dynamic genome of Hydra.</title>
        <authorList>
            <person name="Chapman J.A."/>
            <person name="Kirkness E.F."/>
            <person name="Simakov O."/>
            <person name="Hampson S.E."/>
            <person name="Mitros T."/>
            <person name="Weinmaier T."/>
            <person name="Rattei T."/>
            <person name="Balasubramanian P.G."/>
            <person name="Borman J."/>
            <person name="Busam D."/>
            <person name="Disbennett K."/>
            <person name="Pfannkoch C."/>
            <person name="Sumin N."/>
            <person name="Sutton G."/>
            <person name="Viswanathan L."/>
            <person name="Walenz B."/>
            <person name="Goodstein D.M."/>
            <person name="Hellsten U."/>
            <person name="Kawashima T."/>
            <person name="Prochnik S.E."/>
            <person name="Putnam N.H."/>
            <person name="Shu S."/>
            <person name="Blumberg B."/>
            <person name="Dana C.E."/>
            <person name="Gee L."/>
            <person name="Kibler D.F."/>
            <person name="Law L."/>
            <person name="Lindgens D."/>
            <person name="Martinez D.E."/>
            <person name="Peng J."/>
            <person name="Wigge P.A."/>
            <person name="Bertulat B."/>
            <person name="Guder C."/>
            <person name="Nakamura Y."/>
            <person name="Ozbek S."/>
            <person name="Watanabe H."/>
            <person name="Khalturin K."/>
            <person name="Hemmrich G."/>
            <person name="Franke A."/>
            <person name="Augustin R."/>
            <person name="Fraune S."/>
            <person name="Hayakawa E."/>
            <person name="Hayakawa S."/>
            <person name="Hirose M."/>
            <person name="Hwang J."/>
            <person name="Ikeo K."/>
            <person name="Nishimiya-Fujisawa C."/>
            <person name="Ogura A."/>
            <person name="Takahashi T."/>
            <person name="Steinmetz P.R."/>
            <person name="Zhang X."/>
            <person name="Aufschnaiter R."/>
            <person name="Eder M.K."/>
            <person name="Gorny A.K."/>
            <person name="Salvenmoser W."/>
            <person name="Heimberg A.M."/>
            <person name="Wheeler B.M."/>
            <person name="Peterson K.J."/>
            <person name="Boettger A."/>
            <person name="Tischler P."/>
            <person name="Wolf A."/>
            <person name="Gojobori T."/>
            <person name="Remington K.A."/>
            <person name="Strausberg R.L."/>
            <person name="Venter J."/>
            <person name="Technau U."/>
            <person name="Hobmayer B."/>
            <person name="Bosch T.C."/>
            <person name="Holstein T.W."/>
            <person name="Fujisawa T."/>
            <person name="Bode H.R."/>
            <person name="David C.N."/>
            <person name="Rokhsar D.S."/>
            <person name="Steele R.E."/>
        </authorList>
    </citation>
    <scope>NUCLEOTIDE SEQUENCE</scope>
</reference>
<evidence type="ECO:0000256" key="2">
    <source>
        <dbReference type="PROSITE-ProRule" id="PRU00339"/>
    </source>
</evidence>
<dbReference type="PROSITE" id="PS50005">
    <property type="entry name" value="TPR"/>
    <property type="match status" value="1"/>
</dbReference>
<dbReference type="PROSITE" id="PS51755">
    <property type="entry name" value="OMPR_PHOB"/>
    <property type="match status" value="1"/>
</dbReference>
<dbReference type="EMBL" id="FN543101">
    <property type="protein sequence ID" value="CBA26465.1"/>
    <property type="molecule type" value="Genomic_DNA"/>
</dbReference>
<accession>C9Y6H6</accession>
<feature type="DNA-binding region" description="OmpR/PhoB-type" evidence="3">
    <location>
        <begin position="12"/>
        <end position="105"/>
    </location>
</feature>
<evidence type="ECO:0000256" key="1">
    <source>
        <dbReference type="ARBA" id="ARBA00023125"/>
    </source>
</evidence>
<sequence>MTVNTISAESDSGISAFGNFVLQRHERRLLCDGQTVMVGARAFDVLCVLVDHAGELVTKKKLFDLVWPGLVVEENNLQVHVSSLRRILGADAIATVPGRGYRFTLRLAAVPSAVETAQASKGKGRASDQQAYRRTIAVLPFVNLNADPEQEYFSDGLAEDIISHLTKSPWLLVVSRNSSFAYRNTKESNQAVGSALRARYLVLGSVRRAGTMLRMTAELVDTSTGETLWADRFDRPLSDMFAVQAEISGQIVSAIEPVYLHSEERVASEVPNQNMEHWDLLMRARWHFWRTTPEHVMQAQSLLTRALEIKPGDSASLSLMSFTHMAKLWGAWAEDPRAAVAEANRLALVAVRNDERDAFAHFTLGTALSCAGQMQAAIAELECALGLYPQAAAAAGELGRLLVFSGRTEEAEEFILQAVDASPHDPHLSLWIRSRAIGCFIDGRHADAVRYAREATAKRADWYFNHLLLAACLSAAGDMEAAQASLQQAMSGRGYNMQAIMFGHPFVHEQHRNKFLDVLKAAGWQA</sequence>
<dbReference type="SUPFAM" id="SSF48452">
    <property type="entry name" value="TPR-like"/>
    <property type="match status" value="1"/>
</dbReference>
<dbReference type="GO" id="GO:0000160">
    <property type="term" value="P:phosphorelay signal transduction system"/>
    <property type="evidence" value="ECO:0007669"/>
    <property type="project" value="InterPro"/>
</dbReference>
<proteinExistence type="predicted"/>
<evidence type="ECO:0000259" key="4">
    <source>
        <dbReference type="PROSITE" id="PS51755"/>
    </source>
</evidence>
<dbReference type="Pfam" id="PF14559">
    <property type="entry name" value="TPR_19"/>
    <property type="match status" value="1"/>
</dbReference>
<dbReference type="GO" id="GO:0003677">
    <property type="term" value="F:DNA binding"/>
    <property type="evidence" value="ECO:0007669"/>
    <property type="project" value="UniProtKB-UniRule"/>
</dbReference>
<keyword evidence="2" id="KW-0802">TPR repeat</keyword>
<dbReference type="SUPFAM" id="SSF52964">
    <property type="entry name" value="TolB, N-terminal domain"/>
    <property type="match status" value="1"/>
</dbReference>
<dbReference type="SMART" id="SM00862">
    <property type="entry name" value="Trans_reg_C"/>
    <property type="match status" value="1"/>
</dbReference>
<gene>
    <name evidence="5" type="ORF">Csp_E35530</name>
</gene>